<sequence length="91" mass="10623">MERYGVEIVSGLRQCLSWTNERFICNLVMKKLQTGSYSERKNVMRMCFKRRDRNETAGDKMKRRSAVPAGALFVRCFKWTRAKHSTALSSL</sequence>
<dbReference type="EMBL" id="JAOYFB010000004">
    <property type="protein sequence ID" value="KAK4014544.1"/>
    <property type="molecule type" value="Genomic_DNA"/>
</dbReference>
<protein>
    <submittedName>
        <fullName evidence="1">Uncharacterized protein</fullName>
    </submittedName>
</protein>
<comment type="caution">
    <text evidence="1">The sequence shown here is derived from an EMBL/GenBank/DDBJ whole genome shotgun (WGS) entry which is preliminary data.</text>
</comment>
<organism evidence="1 2">
    <name type="scientific">Daphnia magna</name>
    <dbReference type="NCBI Taxonomy" id="35525"/>
    <lineage>
        <taxon>Eukaryota</taxon>
        <taxon>Metazoa</taxon>
        <taxon>Ecdysozoa</taxon>
        <taxon>Arthropoda</taxon>
        <taxon>Crustacea</taxon>
        <taxon>Branchiopoda</taxon>
        <taxon>Diplostraca</taxon>
        <taxon>Cladocera</taxon>
        <taxon>Anomopoda</taxon>
        <taxon>Daphniidae</taxon>
        <taxon>Daphnia</taxon>
    </lineage>
</organism>
<keyword evidence="2" id="KW-1185">Reference proteome</keyword>
<accession>A0ABQ9ZPZ3</accession>
<gene>
    <name evidence="1" type="ORF">OUZ56_027066</name>
</gene>
<evidence type="ECO:0000313" key="2">
    <source>
        <dbReference type="Proteomes" id="UP001234178"/>
    </source>
</evidence>
<dbReference type="Proteomes" id="UP001234178">
    <property type="component" value="Unassembled WGS sequence"/>
</dbReference>
<reference evidence="1 2" key="1">
    <citation type="journal article" date="2023" name="Nucleic Acids Res.">
        <title>The hologenome of Daphnia magna reveals possible DNA methylation and microbiome-mediated evolution of the host genome.</title>
        <authorList>
            <person name="Chaturvedi A."/>
            <person name="Li X."/>
            <person name="Dhandapani V."/>
            <person name="Marshall H."/>
            <person name="Kissane S."/>
            <person name="Cuenca-Cambronero M."/>
            <person name="Asole G."/>
            <person name="Calvet F."/>
            <person name="Ruiz-Romero M."/>
            <person name="Marangio P."/>
            <person name="Guigo R."/>
            <person name="Rago D."/>
            <person name="Mirbahai L."/>
            <person name="Eastwood N."/>
            <person name="Colbourne J.K."/>
            <person name="Zhou J."/>
            <person name="Mallon E."/>
            <person name="Orsini L."/>
        </authorList>
    </citation>
    <scope>NUCLEOTIDE SEQUENCE [LARGE SCALE GENOMIC DNA]</scope>
    <source>
        <strain evidence="1">LRV0_1</strain>
    </source>
</reference>
<name>A0ABQ9ZPZ3_9CRUS</name>
<proteinExistence type="predicted"/>
<evidence type="ECO:0000313" key="1">
    <source>
        <dbReference type="EMBL" id="KAK4014544.1"/>
    </source>
</evidence>